<protein>
    <recommendedName>
        <fullName evidence="4">Energy-coupling factor transport system substrate-specific component</fullName>
    </recommendedName>
</protein>
<reference evidence="2 3" key="1">
    <citation type="submission" date="2021-07" db="EMBL/GenBank/DDBJ databases">
        <title>Clostridium weizhouense sp. nov., an anaerobic bacterium isolated from activated sludge of Petroleum wastewater.</title>
        <authorList>
            <person name="Li Q."/>
        </authorList>
    </citation>
    <scope>NUCLEOTIDE SEQUENCE [LARGE SCALE GENOMIC DNA]</scope>
    <source>
        <strain evidence="2 3">YB-6</strain>
    </source>
</reference>
<keyword evidence="1" id="KW-1133">Transmembrane helix</keyword>
<evidence type="ECO:0000313" key="3">
    <source>
        <dbReference type="Proteomes" id="UP001519921"/>
    </source>
</evidence>
<evidence type="ECO:0008006" key="4">
    <source>
        <dbReference type="Google" id="ProtNLM"/>
    </source>
</evidence>
<sequence>MKINIRELILFGILSGVVIVSQIALSFLPNVELVTLLIILFSLIYKRKSLYITGIFVVAIGLMHGFGTWWIGYLILWPLLSILTVLIRRVLLNNYLLLSIYSGIFGLLFGFFYAIPYAIFGGINAGIAYWVAGIPFDIIHGVSNYFIMLLLGERLFNLIISLNKKYNLN</sequence>
<feature type="transmembrane region" description="Helical" evidence="1">
    <location>
        <begin position="127"/>
        <end position="151"/>
    </location>
</feature>
<dbReference type="Proteomes" id="UP001519921">
    <property type="component" value="Unassembled WGS sequence"/>
</dbReference>
<evidence type="ECO:0000313" key="2">
    <source>
        <dbReference type="EMBL" id="MBW6411383.1"/>
    </source>
</evidence>
<name>A0ABS7ART9_9CLOT</name>
<keyword evidence="1" id="KW-0472">Membrane</keyword>
<keyword evidence="3" id="KW-1185">Reference proteome</keyword>
<feature type="transmembrane region" description="Helical" evidence="1">
    <location>
        <begin position="51"/>
        <end position="83"/>
    </location>
</feature>
<dbReference type="Gene3D" id="1.10.1760.20">
    <property type="match status" value="1"/>
</dbReference>
<proteinExistence type="predicted"/>
<gene>
    <name evidence="2" type="ORF">KYD98_14925</name>
</gene>
<organism evidence="2 3">
    <name type="scientific">Clostridium weizhouense</name>
    <dbReference type="NCBI Taxonomy" id="2859781"/>
    <lineage>
        <taxon>Bacteria</taxon>
        <taxon>Bacillati</taxon>
        <taxon>Bacillota</taxon>
        <taxon>Clostridia</taxon>
        <taxon>Eubacteriales</taxon>
        <taxon>Clostridiaceae</taxon>
        <taxon>Clostridium</taxon>
    </lineage>
</organism>
<evidence type="ECO:0000256" key="1">
    <source>
        <dbReference type="SAM" id="Phobius"/>
    </source>
</evidence>
<keyword evidence="1" id="KW-0812">Transmembrane</keyword>
<feature type="transmembrane region" description="Helical" evidence="1">
    <location>
        <begin position="95"/>
        <end position="115"/>
    </location>
</feature>
<comment type="caution">
    <text evidence="2">The sequence shown here is derived from an EMBL/GenBank/DDBJ whole genome shotgun (WGS) entry which is preliminary data.</text>
</comment>
<dbReference type="EMBL" id="JAHXPT010000013">
    <property type="protein sequence ID" value="MBW6411383.1"/>
    <property type="molecule type" value="Genomic_DNA"/>
</dbReference>
<feature type="transmembrane region" description="Helical" evidence="1">
    <location>
        <begin position="12"/>
        <end position="45"/>
    </location>
</feature>
<accession>A0ABS7ART9</accession>